<dbReference type="Proteomes" id="UP000346198">
    <property type="component" value="Unassembled WGS sequence"/>
</dbReference>
<evidence type="ECO:0000313" key="2">
    <source>
        <dbReference type="Proteomes" id="UP000346198"/>
    </source>
</evidence>
<evidence type="ECO:0000313" key="1">
    <source>
        <dbReference type="EMBL" id="VGO22492.1"/>
    </source>
</evidence>
<dbReference type="PROSITE" id="PS51257">
    <property type="entry name" value="PROKAR_LIPOPROTEIN"/>
    <property type="match status" value="1"/>
</dbReference>
<evidence type="ECO:0008006" key="3">
    <source>
        <dbReference type="Google" id="ProtNLM"/>
    </source>
</evidence>
<organism evidence="1 2">
    <name type="scientific">Pontiella sulfatireligans</name>
    <dbReference type="NCBI Taxonomy" id="2750658"/>
    <lineage>
        <taxon>Bacteria</taxon>
        <taxon>Pseudomonadati</taxon>
        <taxon>Kiritimatiellota</taxon>
        <taxon>Kiritimatiellia</taxon>
        <taxon>Kiritimatiellales</taxon>
        <taxon>Pontiellaceae</taxon>
        <taxon>Pontiella</taxon>
    </lineage>
</organism>
<protein>
    <recommendedName>
        <fullName evidence="3">Lipoprotein</fullName>
    </recommendedName>
</protein>
<gene>
    <name evidence="1" type="ORF">SCARR_04575</name>
</gene>
<accession>A0A6C2UQC2</accession>
<dbReference type="RefSeq" id="WP_136063866.1">
    <property type="nucleotide sequence ID" value="NZ_CAAHFH010000002.1"/>
</dbReference>
<sequence length="168" mass="18382">MKKIMFYGLAAMIALGAGCKKREDGTTEMMSAEEVQETAVKVAEKTEEVTKKASAAVSSFTVKTEDVMSDLNVSVKEIKEKVAAFDKNEVLAYAEQYKHVILEKKDQIGALTEKVKGLSMTEVIGEKGKALKDQLSQYTGQLNGLKDRYGIYLDKLKGLGVDLSAYGL</sequence>
<dbReference type="EMBL" id="CAAHFH010000002">
    <property type="protein sequence ID" value="VGO22492.1"/>
    <property type="molecule type" value="Genomic_DNA"/>
</dbReference>
<dbReference type="AlphaFoldDB" id="A0A6C2UQC2"/>
<name>A0A6C2UQC2_9BACT</name>
<keyword evidence="2" id="KW-1185">Reference proteome</keyword>
<proteinExistence type="predicted"/>
<reference evidence="1 2" key="1">
    <citation type="submission" date="2019-04" db="EMBL/GenBank/DDBJ databases">
        <authorList>
            <person name="Van Vliet M D."/>
        </authorList>
    </citation>
    <scope>NUCLEOTIDE SEQUENCE [LARGE SCALE GENOMIC DNA]</scope>
    <source>
        <strain evidence="1 2">F21</strain>
    </source>
</reference>